<evidence type="ECO:0000259" key="3">
    <source>
        <dbReference type="Pfam" id="PF13859"/>
    </source>
</evidence>
<feature type="compositionally biased region" description="Basic and acidic residues" evidence="1">
    <location>
        <begin position="25"/>
        <end position="34"/>
    </location>
</feature>
<proteinExistence type="predicted"/>
<dbReference type="VEuPathDB" id="TriTrypDB:TcCL_Unassigned00105"/>
<gene>
    <name evidence="5" type="ORF">C4B63_1g368</name>
</gene>
<evidence type="ECO:0000313" key="6">
    <source>
        <dbReference type="Proteomes" id="UP000246121"/>
    </source>
</evidence>
<dbReference type="Pfam" id="PF11052">
    <property type="entry name" value="Tr-sialidase_C"/>
    <property type="match status" value="1"/>
</dbReference>
<dbReference type="VEuPathDB" id="TriTrypDB:TcYC6_0128210"/>
<dbReference type="VEuPathDB" id="TriTrypDB:TcCLB.410199.30"/>
<dbReference type="InterPro" id="IPR055239">
    <property type="entry name" value="TS_C"/>
</dbReference>
<dbReference type="VEuPathDB" id="TriTrypDB:Tc_MARK_8182"/>
<name>A0A2V2W9L2_TRYCR</name>
<feature type="domain" description="Sialidase" evidence="3">
    <location>
        <begin position="105"/>
        <end position="447"/>
    </location>
</feature>
<dbReference type="VEuPathDB" id="TriTrypDB:C3747_143g34"/>
<dbReference type="CDD" id="cd15482">
    <property type="entry name" value="Sialidase_non-viral"/>
    <property type="match status" value="1"/>
</dbReference>
<dbReference type="GO" id="GO:0004308">
    <property type="term" value="F:exo-alpha-sialidase activity"/>
    <property type="evidence" value="ECO:0007669"/>
    <property type="project" value="InterPro"/>
</dbReference>
<dbReference type="InterPro" id="IPR011040">
    <property type="entry name" value="Sialidase"/>
</dbReference>
<feature type="domain" description="DUF3676" evidence="2">
    <location>
        <begin position="740"/>
        <end position="969"/>
    </location>
</feature>
<dbReference type="PRINTS" id="PR01803">
    <property type="entry name" value="TCSIALIDASE"/>
</dbReference>
<feature type="compositionally biased region" description="Basic and acidic residues" evidence="1">
    <location>
        <begin position="903"/>
        <end position="914"/>
    </location>
</feature>
<dbReference type="Gene3D" id="2.120.10.10">
    <property type="match status" value="1"/>
</dbReference>
<dbReference type="InterPro" id="IPR036278">
    <property type="entry name" value="Sialidase_sf"/>
</dbReference>
<feature type="region of interest" description="Disordered" evidence="1">
    <location>
        <begin position="1"/>
        <end position="40"/>
    </location>
</feature>
<dbReference type="VEuPathDB" id="TriTrypDB:BCY84_17125"/>
<dbReference type="VEuPathDB" id="TriTrypDB:TcCLB.467373.10"/>
<dbReference type="VEuPathDB" id="TriTrypDB:TCDM_10786"/>
<dbReference type="VEuPathDB" id="TriTrypDB:TcCLB.506717.80"/>
<dbReference type="VEuPathDB" id="TriTrypDB:TCSYLVIO_007720"/>
<dbReference type="InterPro" id="IPR008377">
    <property type="entry name" value="Sialidase_trypan"/>
</dbReference>
<dbReference type="VEuPathDB" id="TriTrypDB:TcBrA4_0143100"/>
<organism evidence="5 6">
    <name type="scientific">Trypanosoma cruzi</name>
    <dbReference type="NCBI Taxonomy" id="5693"/>
    <lineage>
        <taxon>Eukaryota</taxon>
        <taxon>Discoba</taxon>
        <taxon>Euglenozoa</taxon>
        <taxon>Kinetoplastea</taxon>
        <taxon>Metakinetoplastina</taxon>
        <taxon>Trypanosomatida</taxon>
        <taxon>Trypanosomatidae</taxon>
        <taxon>Trypanosoma</taxon>
        <taxon>Schizotrypanum</taxon>
    </lineage>
</organism>
<dbReference type="Pfam" id="PF22925">
    <property type="entry name" value="TS_C"/>
    <property type="match status" value="1"/>
</dbReference>
<feature type="compositionally biased region" description="Acidic residues" evidence="1">
    <location>
        <begin position="760"/>
        <end position="769"/>
    </location>
</feature>
<dbReference type="InterPro" id="IPR022144">
    <property type="entry name" value="DUF3676"/>
</dbReference>
<sequence>MLSRVAAVKAPRTHNRRRMTGSSGRRREGRESEPQRPSMSRRVVTSAVMLLLVVMMCCGISGAAAAAEGNVKKAVDALMGIKWEELDMWEEIANAGDKYGSLLSPSLVEVQGHVFVIAEAHCKDGGDCRDVSFTGIASKYLDLSDGGSTEIPAANAGVSIFGTDLLKEGSEGISTRNGITRPTTLVLGDSVYMLVGNYRRRAAGTQVAKIQGTNERGLVLVKGTVADEGGKKKIRWNETHLVNPQGKGASLSLTELIGGGGSGAVMRDGALVFPMQAKNNHGQRVLLSMRLPNSVNKWELSSETPGNGCRDPTLAKWKEGEDDERLFMMAHCAGGYYDVYGSTEDGGNWYTSGEPINRVWGNSHNRSGYGVQSGFTTAIIEEKKVMLITAPVYLKDDNKGGKGRLHLWVTDNARVYDVGPVSRENDDAAASSLLIKDENKELISLYENKKGDGSYNLVAVHLTEKLKRVKEVVKTWKDLDGALKKCSFGSSATVGLPKKGMCNGRIPTDELVGFLSGNFSENTWRDEYLGVNAIVHGPAGKRIEVPNGLTFKGSWAEWPVGKLGQTVPYYFANNEFTLVATVSIHEVPKEDSSPIPLIGVRMNDTSSTVLFGLSYTHEKKWLAITENSGNVEDFDDWEPNRTYQVGLRMNSYCWIAFVDREEIDCTKYNARLFDSHRISHFYIGGDSKDRSATGGHVTVTNVMLYNEKLLGGDLYELKTRKVTIPSLGVEKQPTEQVTGTGLSVALESNSKESTASYELTEGDADEQEEGSVHDPVPAAPPSTVAGGSSASEPAIAAQSAENSHQEDNAQLSEVETAQQSTPNEDNNLMQRDSEVQTQDPQSEVLTEVADVEGSAGSYGTQQPEEEEGGTDGRSGGSTSSVDASSDMDTATETVNSEHQLQQRIEHSAENDDVRSTGTVTTGAEQSLSLEAGGSDSERTMSSESSPTPSKSDAEPTPAENTGDVSRIERAEVSFEDSKQVPQTVDTAPGNTNTTPGETKIPSEHNATTPSDTEILLEHGQLGKLAAMALIGDSAVHECVSRVLLLILGLWGIATLR</sequence>
<feature type="domain" description="Trans-sialidase C-terminal" evidence="4">
    <location>
        <begin position="507"/>
        <end position="709"/>
    </location>
</feature>
<reference evidence="5 6" key="1">
    <citation type="journal article" date="2018" name="Microb. Genom.">
        <title>Expanding an expanded genome: long-read sequencing of Trypanosoma cruzi.</title>
        <authorList>
            <person name="Berna L."/>
            <person name="Rodriguez M."/>
            <person name="Chiribao M.L."/>
            <person name="Parodi-Talice A."/>
            <person name="Pita S."/>
            <person name="Rijo G."/>
            <person name="Alvarez-Valin F."/>
            <person name="Robello C."/>
        </authorList>
    </citation>
    <scope>NUCLEOTIDE SEQUENCE [LARGE SCALE GENOMIC DNA]</scope>
    <source>
        <strain evidence="5 6">Dm28c</strain>
    </source>
</reference>
<feature type="compositionally biased region" description="Polar residues" evidence="1">
    <location>
        <begin position="915"/>
        <end position="928"/>
    </location>
</feature>
<accession>A0A2V2W9L2</accession>
<dbReference type="Gene3D" id="2.60.120.200">
    <property type="match status" value="1"/>
</dbReference>
<feature type="compositionally biased region" description="Low complexity" evidence="1">
    <location>
        <begin position="941"/>
        <end position="950"/>
    </location>
</feature>
<feature type="compositionally biased region" description="Polar residues" evidence="1">
    <location>
        <begin position="746"/>
        <end position="757"/>
    </location>
</feature>
<dbReference type="Proteomes" id="UP000246121">
    <property type="component" value="Unassembled WGS sequence"/>
</dbReference>
<feature type="compositionally biased region" description="Polar residues" evidence="1">
    <location>
        <begin position="892"/>
        <end position="902"/>
    </location>
</feature>
<dbReference type="SUPFAM" id="SSF49899">
    <property type="entry name" value="Concanavalin A-like lectins/glucanases"/>
    <property type="match status" value="1"/>
</dbReference>
<evidence type="ECO:0000256" key="1">
    <source>
        <dbReference type="SAM" id="MobiDB-lite"/>
    </source>
</evidence>
<dbReference type="SUPFAM" id="SSF50939">
    <property type="entry name" value="Sialidases"/>
    <property type="match status" value="1"/>
</dbReference>
<feature type="compositionally biased region" description="Polar residues" evidence="1">
    <location>
        <begin position="808"/>
        <end position="844"/>
    </location>
</feature>
<dbReference type="Pfam" id="PF12429">
    <property type="entry name" value="DUF3676"/>
    <property type="match status" value="1"/>
</dbReference>
<feature type="compositionally biased region" description="Basic and acidic residues" evidence="1">
    <location>
        <begin position="965"/>
        <end position="978"/>
    </location>
</feature>
<dbReference type="AlphaFoldDB" id="A0A2V2W9L2"/>
<dbReference type="VEuPathDB" id="TriTrypDB:C4B63_1g368"/>
<evidence type="ECO:0000313" key="5">
    <source>
        <dbReference type="EMBL" id="PWV03264.1"/>
    </source>
</evidence>
<feature type="compositionally biased region" description="Polar residues" evidence="1">
    <location>
        <begin position="979"/>
        <end position="996"/>
    </location>
</feature>
<dbReference type="VEuPathDB" id="TriTrypDB:TcCLB.474079.10"/>
<dbReference type="Pfam" id="PF13859">
    <property type="entry name" value="BNR_3"/>
    <property type="match status" value="1"/>
</dbReference>
<evidence type="ECO:0000259" key="4">
    <source>
        <dbReference type="Pfam" id="PF22925"/>
    </source>
</evidence>
<dbReference type="InterPro" id="IPR013320">
    <property type="entry name" value="ConA-like_dom_sf"/>
</dbReference>
<comment type="caution">
    <text evidence="5">The sequence shown here is derived from an EMBL/GenBank/DDBJ whole genome shotgun (WGS) entry which is preliminary data.</text>
</comment>
<feature type="compositionally biased region" description="Low complexity" evidence="1">
    <location>
        <begin position="876"/>
        <end position="891"/>
    </location>
</feature>
<dbReference type="VEuPathDB" id="TriTrypDB:ECC02_010525"/>
<evidence type="ECO:0000259" key="2">
    <source>
        <dbReference type="Pfam" id="PF12429"/>
    </source>
</evidence>
<protein>
    <submittedName>
        <fullName evidence="5">Putative trans-sialidase, Group VIII</fullName>
    </submittedName>
</protein>
<feature type="region of interest" description="Disordered" evidence="1">
    <location>
        <begin position="746"/>
        <end position="1007"/>
    </location>
</feature>
<dbReference type="EMBL" id="PRFA01000001">
    <property type="protein sequence ID" value="PWV03264.1"/>
    <property type="molecule type" value="Genomic_DNA"/>
</dbReference>
<dbReference type="InterPro" id="IPR021287">
    <property type="entry name" value="Trans-sialidase_CS"/>
</dbReference>
<dbReference type="VEuPathDB" id="TriTrypDB:TcG_12264"/>